<dbReference type="GO" id="GO:0000976">
    <property type="term" value="F:transcription cis-regulatory region binding"/>
    <property type="evidence" value="ECO:0007669"/>
    <property type="project" value="TreeGrafter"/>
</dbReference>
<keyword evidence="1 3" id="KW-0238">DNA-binding</keyword>
<dbReference type="GO" id="GO:0032993">
    <property type="term" value="C:protein-DNA complex"/>
    <property type="evidence" value="ECO:0007669"/>
    <property type="project" value="TreeGrafter"/>
</dbReference>
<dbReference type="PANTHER" id="PTHR48111">
    <property type="entry name" value="REGULATOR OF RPOS"/>
    <property type="match status" value="1"/>
</dbReference>
<dbReference type="GO" id="GO:0000156">
    <property type="term" value="F:phosphorelay response regulator activity"/>
    <property type="evidence" value="ECO:0007669"/>
    <property type="project" value="TreeGrafter"/>
</dbReference>
<dbReference type="SMART" id="SM00448">
    <property type="entry name" value="REC"/>
    <property type="match status" value="1"/>
</dbReference>
<dbReference type="CDD" id="cd00383">
    <property type="entry name" value="trans_reg_C"/>
    <property type="match status" value="1"/>
</dbReference>
<dbReference type="InterPro" id="IPR036388">
    <property type="entry name" value="WH-like_DNA-bd_sf"/>
</dbReference>
<feature type="DNA-binding region" description="OmpR/PhoB-type" evidence="3">
    <location>
        <begin position="123"/>
        <end position="220"/>
    </location>
</feature>
<feature type="domain" description="Response regulatory" evidence="4">
    <location>
        <begin position="3"/>
        <end position="115"/>
    </location>
</feature>
<dbReference type="Pfam" id="PF00072">
    <property type="entry name" value="Response_reg"/>
    <property type="match status" value="1"/>
</dbReference>
<comment type="caution">
    <text evidence="6">The sequence shown here is derived from an EMBL/GenBank/DDBJ whole genome shotgun (WGS) entry which is preliminary data.</text>
</comment>
<evidence type="ECO:0000256" key="3">
    <source>
        <dbReference type="PROSITE-ProRule" id="PRU01091"/>
    </source>
</evidence>
<keyword evidence="2" id="KW-0597">Phosphoprotein</keyword>
<organism evidence="6 7">
    <name type="scientific">Olsenella porci</name>
    <dbReference type="NCBI Taxonomy" id="2652279"/>
    <lineage>
        <taxon>Bacteria</taxon>
        <taxon>Bacillati</taxon>
        <taxon>Actinomycetota</taxon>
        <taxon>Coriobacteriia</taxon>
        <taxon>Coriobacteriales</taxon>
        <taxon>Atopobiaceae</taxon>
        <taxon>Olsenella</taxon>
    </lineage>
</organism>
<evidence type="ECO:0000313" key="6">
    <source>
        <dbReference type="EMBL" id="MST71845.1"/>
    </source>
</evidence>
<dbReference type="Gene3D" id="6.10.250.690">
    <property type="match status" value="1"/>
</dbReference>
<accession>A0A6N7XP61</accession>
<sequence>MARILVVDDERPICDLLVRGLSRDGHQVVAETDPTKVLGMNLTCFDLLLCDVMMPGVDGFELVRQIRARVDAPIVFLTARVGEDDAVTGLGLGADDYLRKPFGMAELRAKVNAHLRREGRERHSSLSFGRIRLDLSARQLLVDDDPVPLTPTEYAICELLARSPGQVFGREQIRERVMGWGSGAGSDDVSVHVSNARAKLRRVGVEPIGTVWGMGYRWQG</sequence>
<dbReference type="SMART" id="SM00862">
    <property type="entry name" value="Trans_reg_C"/>
    <property type="match status" value="1"/>
</dbReference>
<evidence type="ECO:0000256" key="1">
    <source>
        <dbReference type="ARBA" id="ARBA00023125"/>
    </source>
</evidence>
<dbReference type="GO" id="GO:0006355">
    <property type="term" value="P:regulation of DNA-templated transcription"/>
    <property type="evidence" value="ECO:0007669"/>
    <property type="project" value="InterPro"/>
</dbReference>
<dbReference type="EMBL" id="VUNC01000001">
    <property type="protein sequence ID" value="MST71845.1"/>
    <property type="molecule type" value="Genomic_DNA"/>
</dbReference>
<evidence type="ECO:0000259" key="5">
    <source>
        <dbReference type="PROSITE" id="PS51755"/>
    </source>
</evidence>
<proteinExistence type="predicted"/>
<evidence type="ECO:0000256" key="2">
    <source>
        <dbReference type="PROSITE-ProRule" id="PRU00169"/>
    </source>
</evidence>
<reference evidence="6 7" key="1">
    <citation type="submission" date="2019-08" db="EMBL/GenBank/DDBJ databases">
        <title>In-depth cultivation of the pig gut microbiome towards novel bacterial diversity and tailored functional studies.</title>
        <authorList>
            <person name="Wylensek D."/>
            <person name="Hitch T.C.A."/>
            <person name="Clavel T."/>
        </authorList>
    </citation>
    <scope>NUCLEOTIDE SEQUENCE [LARGE SCALE GENOMIC DNA]</scope>
    <source>
        <strain evidence="6 7">CA-Schmier-601-WT-1</strain>
    </source>
</reference>
<dbReference type="PROSITE" id="PS50110">
    <property type="entry name" value="RESPONSE_REGULATORY"/>
    <property type="match status" value="1"/>
</dbReference>
<keyword evidence="7" id="KW-1185">Reference proteome</keyword>
<dbReference type="AlphaFoldDB" id="A0A6N7XP61"/>
<dbReference type="Gene3D" id="3.40.50.2300">
    <property type="match status" value="1"/>
</dbReference>
<dbReference type="Pfam" id="PF00486">
    <property type="entry name" value="Trans_reg_C"/>
    <property type="match status" value="1"/>
</dbReference>
<dbReference type="InterPro" id="IPR039420">
    <property type="entry name" value="WalR-like"/>
</dbReference>
<dbReference type="SUPFAM" id="SSF52172">
    <property type="entry name" value="CheY-like"/>
    <property type="match status" value="1"/>
</dbReference>
<dbReference type="PROSITE" id="PS51755">
    <property type="entry name" value="OMPR_PHOB"/>
    <property type="match status" value="1"/>
</dbReference>
<dbReference type="InterPro" id="IPR001867">
    <property type="entry name" value="OmpR/PhoB-type_DNA-bd"/>
</dbReference>
<dbReference type="PANTHER" id="PTHR48111:SF2">
    <property type="entry name" value="RESPONSE REGULATOR SAER"/>
    <property type="match status" value="1"/>
</dbReference>
<dbReference type="Proteomes" id="UP000469325">
    <property type="component" value="Unassembled WGS sequence"/>
</dbReference>
<evidence type="ECO:0000259" key="4">
    <source>
        <dbReference type="PROSITE" id="PS50110"/>
    </source>
</evidence>
<dbReference type="InterPro" id="IPR001789">
    <property type="entry name" value="Sig_transdc_resp-reg_receiver"/>
</dbReference>
<protein>
    <submittedName>
        <fullName evidence="6">Response regulator transcription factor</fullName>
    </submittedName>
</protein>
<dbReference type="Gene3D" id="1.10.10.10">
    <property type="entry name" value="Winged helix-like DNA-binding domain superfamily/Winged helix DNA-binding domain"/>
    <property type="match status" value="1"/>
</dbReference>
<name>A0A6N7XP61_9ACTN</name>
<feature type="domain" description="OmpR/PhoB-type" evidence="5">
    <location>
        <begin position="123"/>
        <end position="220"/>
    </location>
</feature>
<gene>
    <name evidence="6" type="ORF">FYJ68_01800</name>
</gene>
<dbReference type="GO" id="GO:0005829">
    <property type="term" value="C:cytosol"/>
    <property type="evidence" value="ECO:0007669"/>
    <property type="project" value="TreeGrafter"/>
</dbReference>
<feature type="modified residue" description="4-aspartylphosphate" evidence="2">
    <location>
        <position position="51"/>
    </location>
</feature>
<dbReference type="InterPro" id="IPR011006">
    <property type="entry name" value="CheY-like_superfamily"/>
</dbReference>
<evidence type="ECO:0000313" key="7">
    <source>
        <dbReference type="Proteomes" id="UP000469325"/>
    </source>
</evidence>